<dbReference type="PANTHER" id="PTHR44329">
    <property type="entry name" value="SERINE/THREONINE-PROTEIN KINASE TNNI3K-RELATED"/>
    <property type="match status" value="1"/>
</dbReference>
<dbReference type="InterPro" id="IPR051681">
    <property type="entry name" value="Ser/Thr_Kinases-Pseudokinases"/>
</dbReference>
<keyword evidence="2" id="KW-0418">Kinase</keyword>
<dbReference type="Proteomes" id="UP001642464">
    <property type="component" value="Unassembled WGS sequence"/>
</dbReference>
<gene>
    <name evidence="2" type="ORF">SCF082_LOCUS3481</name>
</gene>
<evidence type="ECO:0000313" key="3">
    <source>
        <dbReference type="Proteomes" id="UP001642464"/>
    </source>
</evidence>
<dbReference type="PIRSF" id="PIRSF000654">
    <property type="entry name" value="Integrin-linked_kinase"/>
    <property type="match status" value="1"/>
</dbReference>
<dbReference type="GO" id="GO:0016301">
    <property type="term" value="F:kinase activity"/>
    <property type="evidence" value="ECO:0007669"/>
    <property type="project" value="UniProtKB-KW"/>
</dbReference>
<keyword evidence="2" id="KW-0808">Transferase</keyword>
<evidence type="ECO:0000313" key="2">
    <source>
        <dbReference type="EMBL" id="CAK8993380.1"/>
    </source>
</evidence>
<name>A0ABP0HWW3_9DINO</name>
<comment type="caution">
    <text evidence="2">The sequence shown here is derived from an EMBL/GenBank/DDBJ whole genome shotgun (WGS) entry which is preliminary data.</text>
</comment>
<accession>A0ABP0HWW3</accession>
<dbReference type="EMBL" id="CAXAMM010001769">
    <property type="protein sequence ID" value="CAK8993380.1"/>
    <property type="molecule type" value="Genomic_DNA"/>
</dbReference>
<reference evidence="2 3" key="1">
    <citation type="submission" date="2024-02" db="EMBL/GenBank/DDBJ databases">
        <authorList>
            <person name="Chen Y."/>
            <person name="Shah S."/>
            <person name="Dougan E. K."/>
            <person name="Thang M."/>
            <person name="Chan C."/>
        </authorList>
    </citation>
    <scope>NUCLEOTIDE SEQUENCE [LARGE SCALE GENOMIC DNA]</scope>
</reference>
<dbReference type="Gene3D" id="1.10.510.10">
    <property type="entry name" value="Transferase(Phosphotransferase) domain 1"/>
    <property type="match status" value="1"/>
</dbReference>
<dbReference type="PANTHER" id="PTHR44329:SF214">
    <property type="entry name" value="PROTEIN KINASE DOMAIN-CONTAINING PROTEIN"/>
    <property type="match status" value="1"/>
</dbReference>
<dbReference type="Pfam" id="PF07714">
    <property type="entry name" value="PK_Tyr_Ser-Thr"/>
    <property type="match status" value="1"/>
</dbReference>
<sequence length="232" mass="25781">MTWSGSKIKKVDPVREAELCQRLAHPNLVQTYSFDTRELSGMKQLVIVQEWCDLGTFSNYVTTSSGQRDAAIIKTMLLDVCKGTGYLHSMDVIHGDLTSNNVLLKSTTHGNFVCKVCDFGLARVLEEGMTELLTSQLGTVTHMPPELIQLEDKRLSKKADIYAIGMLAYEAAFGEVPYRGMMAPQIILFVAMGKSLPLPETMDPTIREVFLRCTDRQASGRPSAEALEELLM</sequence>
<dbReference type="PROSITE" id="PS00109">
    <property type="entry name" value="PROTEIN_KINASE_TYR"/>
    <property type="match status" value="1"/>
</dbReference>
<dbReference type="InterPro" id="IPR000719">
    <property type="entry name" value="Prot_kinase_dom"/>
</dbReference>
<protein>
    <submittedName>
        <fullName evidence="2">Tyrosine-protein kinase isoform SRK1</fullName>
    </submittedName>
</protein>
<keyword evidence="3" id="KW-1185">Reference proteome</keyword>
<dbReference type="InterPro" id="IPR008266">
    <property type="entry name" value="Tyr_kinase_AS"/>
</dbReference>
<proteinExistence type="predicted"/>
<dbReference type="SUPFAM" id="SSF56112">
    <property type="entry name" value="Protein kinase-like (PK-like)"/>
    <property type="match status" value="1"/>
</dbReference>
<evidence type="ECO:0000259" key="1">
    <source>
        <dbReference type="PROSITE" id="PS50011"/>
    </source>
</evidence>
<dbReference type="InterPro" id="IPR011009">
    <property type="entry name" value="Kinase-like_dom_sf"/>
</dbReference>
<feature type="domain" description="Protein kinase" evidence="1">
    <location>
        <begin position="1"/>
        <end position="232"/>
    </location>
</feature>
<organism evidence="2 3">
    <name type="scientific">Durusdinium trenchii</name>
    <dbReference type="NCBI Taxonomy" id="1381693"/>
    <lineage>
        <taxon>Eukaryota</taxon>
        <taxon>Sar</taxon>
        <taxon>Alveolata</taxon>
        <taxon>Dinophyceae</taxon>
        <taxon>Suessiales</taxon>
        <taxon>Symbiodiniaceae</taxon>
        <taxon>Durusdinium</taxon>
    </lineage>
</organism>
<dbReference type="PROSITE" id="PS50011">
    <property type="entry name" value="PROTEIN_KINASE_DOM"/>
    <property type="match status" value="1"/>
</dbReference>
<dbReference type="InterPro" id="IPR001245">
    <property type="entry name" value="Ser-Thr/Tyr_kinase_cat_dom"/>
</dbReference>